<reference evidence="4 5" key="1">
    <citation type="submission" date="2024-05" db="EMBL/GenBank/DDBJ databases">
        <title>Haplotype-resolved chromosome-level genome assembly of Huyou (Citrus changshanensis).</title>
        <authorList>
            <person name="Miao C."/>
            <person name="Chen W."/>
            <person name="Wu Y."/>
            <person name="Wang L."/>
            <person name="Zhao S."/>
            <person name="Grierson D."/>
            <person name="Xu C."/>
            <person name="Chen K."/>
        </authorList>
    </citation>
    <scope>NUCLEOTIDE SEQUENCE [LARGE SCALE GENOMIC DNA]</scope>
    <source>
        <strain evidence="4">01-14</strain>
        <tissue evidence="4">Leaf</tissue>
    </source>
</reference>
<feature type="region of interest" description="Disordered" evidence="3">
    <location>
        <begin position="1098"/>
        <end position="1117"/>
    </location>
</feature>
<comment type="caution">
    <text evidence="4">The sequence shown here is derived from an EMBL/GenBank/DDBJ whole genome shotgun (WGS) entry which is preliminary data.</text>
</comment>
<comment type="subcellular location">
    <subcellularLocation>
        <location evidence="2">Cytoplasm</location>
        <location evidence="2">Cytoskeleton</location>
    </subcellularLocation>
</comment>
<dbReference type="Proteomes" id="UP001428341">
    <property type="component" value="Unassembled WGS sequence"/>
</dbReference>
<dbReference type="Gene3D" id="1.20.5.340">
    <property type="match status" value="1"/>
</dbReference>
<dbReference type="GO" id="GO:0003779">
    <property type="term" value="F:actin binding"/>
    <property type="evidence" value="ECO:0007669"/>
    <property type="project" value="UniProtKB-UniRule"/>
</dbReference>
<feature type="compositionally biased region" description="Basic and acidic residues" evidence="3">
    <location>
        <begin position="1098"/>
        <end position="1108"/>
    </location>
</feature>
<keyword evidence="2" id="KW-0206">Cytoskeleton</keyword>
<dbReference type="GO" id="GO:0071933">
    <property type="term" value="F:Arp2/3 complex binding"/>
    <property type="evidence" value="ECO:0007669"/>
    <property type="project" value="TreeGrafter"/>
</dbReference>
<name>A0AAP0QYZ0_9ROSI</name>
<keyword evidence="2" id="KW-0963">Cytoplasm</keyword>
<accession>A0AAP0QYZ0</accession>
<feature type="region of interest" description="Disordered" evidence="3">
    <location>
        <begin position="921"/>
        <end position="946"/>
    </location>
</feature>
<dbReference type="PANTHER" id="PTHR12902:SF33">
    <property type="entry name" value="PROTEIN SCAR3"/>
    <property type="match status" value="1"/>
</dbReference>
<evidence type="ECO:0000256" key="2">
    <source>
        <dbReference type="RuleBase" id="RU367034"/>
    </source>
</evidence>
<feature type="compositionally biased region" description="Polar residues" evidence="3">
    <location>
        <begin position="556"/>
        <end position="566"/>
    </location>
</feature>
<gene>
    <name evidence="4" type="ORF">WN944_012382</name>
</gene>
<dbReference type="GO" id="GO:0030036">
    <property type="term" value="P:actin cytoskeleton organization"/>
    <property type="evidence" value="ECO:0007669"/>
    <property type="project" value="UniProtKB-UniRule"/>
</dbReference>
<keyword evidence="2" id="KW-0009">Actin-binding</keyword>
<feature type="compositionally biased region" description="Polar residues" evidence="3">
    <location>
        <begin position="530"/>
        <end position="542"/>
    </location>
</feature>
<proteinExistence type="inferred from homology"/>
<evidence type="ECO:0000256" key="3">
    <source>
        <dbReference type="SAM" id="MobiDB-lite"/>
    </source>
</evidence>
<organism evidence="4 5">
    <name type="scientific">Citrus x changshan-huyou</name>
    <dbReference type="NCBI Taxonomy" id="2935761"/>
    <lineage>
        <taxon>Eukaryota</taxon>
        <taxon>Viridiplantae</taxon>
        <taxon>Streptophyta</taxon>
        <taxon>Embryophyta</taxon>
        <taxon>Tracheophyta</taxon>
        <taxon>Spermatophyta</taxon>
        <taxon>Magnoliopsida</taxon>
        <taxon>eudicotyledons</taxon>
        <taxon>Gunneridae</taxon>
        <taxon>Pentapetalae</taxon>
        <taxon>rosids</taxon>
        <taxon>malvids</taxon>
        <taxon>Sapindales</taxon>
        <taxon>Rutaceae</taxon>
        <taxon>Aurantioideae</taxon>
        <taxon>Citrus</taxon>
    </lineage>
</organism>
<dbReference type="PANTHER" id="PTHR12902">
    <property type="entry name" value="WASP-1"/>
    <property type="match status" value="1"/>
</dbReference>
<dbReference type="Gene3D" id="6.10.280.150">
    <property type="match status" value="2"/>
</dbReference>
<feature type="compositionally biased region" description="Basic and acidic residues" evidence="3">
    <location>
        <begin position="724"/>
        <end position="740"/>
    </location>
</feature>
<evidence type="ECO:0000313" key="4">
    <source>
        <dbReference type="EMBL" id="KAK9223933.1"/>
    </source>
</evidence>
<keyword evidence="5" id="KW-1185">Reference proteome</keyword>
<feature type="compositionally biased region" description="Polar residues" evidence="3">
    <location>
        <begin position="229"/>
        <end position="239"/>
    </location>
</feature>
<feature type="region of interest" description="Disordered" evidence="3">
    <location>
        <begin position="192"/>
        <end position="239"/>
    </location>
</feature>
<dbReference type="AlphaFoldDB" id="A0AAP0QYZ0"/>
<comment type="function">
    <text evidence="2">Involved in regulation of actin and microtubule organization. Part of a WAVE complex that activates the Arp2/3 complex.</text>
</comment>
<feature type="region of interest" description="Disordered" evidence="3">
    <location>
        <begin position="527"/>
        <end position="629"/>
    </location>
</feature>
<feature type="region of interest" description="Disordered" evidence="3">
    <location>
        <begin position="720"/>
        <end position="740"/>
    </location>
</feature>
<evidence type="ECO:0000256" key="1">
    <source>
        <dbReference type="ARBA" id="ARBA00006993"/>
    </source>
</evidence>
<dbReference type="GO" id="GO:0034237">
    <property type="term" value="F:protein kinase A regulatory subunit binding"/>
    <property type="evidence" value="ECO:0007669"/>
    <property type="project" value="TreeGrafter"/>
</dbReference>
<feature type="region of interest" description="Disordered" evidence="3">
    <location>
        <begin position="1005"/>
        <end position="1043"/>
    </location>
</feature>
<evidence type="ECO:0000313" key="5">
    <source>
        <dbReference type="Proteomes" id="UP001428341"/>
    </source>
</evidence>
<feature type="compositionally biased region" description="Basic residues" evidence="3">
    <location>
        <begin position="195"/>
        <end position="205"/>
    </location>
</feature>
<comment type="similarity">
    <text evidence="1 2">Belongs to the SCAR/WAVE family.</text>
</comment>
<protein>
    <recommendedName>
        <fullName evidence="2">Protein SCAR</fullName>
    </recommendedName>
    <alternativeName>
        <fullName evidence="2">Protein WAVE</fullName>
    </alternativeName>
</protein>
<dbReference type="GO" id="GO:2000601">
    <property type="term" value="P:positive regulation of Arp2/3 complex-mediated actin nucleation"/>
    <property type="evidence" value="ECO:0007669"/>
    <property type="project" value="TreeGrafter"/>
</dbReference>
<sequence>MPLVRFGVRNEYGLGQPELYKEANKEDPKAVLDGVAVAGLVGILRQLGDLAEFAAEVFHGLQEQVMATASRSHKLTVRVQRIEAALPPLEKAVLAQTSHIHFAYTAVFTESSCFAGSEWHPRIQNEQNHFICNDLPQFIMDSYEECHNPPRLQLLDRFDAGGPGSCLKRYSDPTFFRRVSGSTIDATADKIQREKKARKKKKRSSQRNGEISRVASISNHSGRMHLTSPGINGQTSSQTPSIVDMTLKSDFGDRSKSFDSRTGLGYIDCVFNLGSSLQPGEQGSEESSSRLMQHIDTLDSDFCVESNQMVDDRPHSSSPERTIPSSFCVTWDEKEEIVEPKSQQCDSDEVPGAISANFDINTQDGGTANHTNVDGMDIMLDSKPPEMLSASFDTDTQNRGTAYLRSVDQMDILLDREYQEVLSANFDSDTQERGTGILENVDQMDILPADEDIQKSISNGDQLDEVESETDNYMDALNTIESESENDLDCQTKREVEECYSSVNNCKTEDGIEELIEHSSVQYSSSIESQTVLGGPSSNGLTGNLPDSVPSVSIVHEQTPQISAKSSDSDHSPGTDIYASVDSLDSSKVEPVITDGPKVESVLSDPSSSLSRMSNLHEQSGERTTSSFCDSQESLDEFHSVHSVKFWTNGGLLGLQPSKPPDFAVSNGNSLNVVFRGNSGTPDTTSPKVEGQNEKLDVNANSYEKASSASVGKVPVSFADSDSELEKPTGSHSNKFEHGHRGGLSLTAAAASGTELASDVKATSTGANEENDSNSSLVFGFGHRLLINGFHKTLSLVHDDKSEAVSSLKTGVFDGGSGHHHDAYQTISKTAFMERFGCGSPLGSLTSSPPLEHMKISFNPVDSSETSKLKLKFPDGSQCPESVRDMFPSFQLVPEPAIPLRDYVSDSDDDTFCRSSPYMSDDCASHHSESNSEQWESSPGGSNNHELYDALRRMSSLESVSSTVQVERAPKIGMPAHSGFQSTYTENGAEPALPSLDAINPALQGEIKTDSDPNPTESSPLPPPLPPMQWRLSKPHSDVAEHKQYSEKQYHVSDALRHALDQELSGCTMSQERESGPGDQQLTNKEVVAHIRESKLEDQQKLNGKKEVNQSANGKGMDEKEDFLHQIRTKSFSLRPTVAARPTFSPAPGANVKVTAILEKANAIRQAVASDDGEDDDNWSDT</sequence>
<feature type="compositionally biased region" description="Polar residues" evidence="3">
    <location>
        <begin position="931"/>
        <end position="945"/>
    </location>
</feature>
<dbReference type="GO" id="GO:0005856">
    <property type="term" value="C:cytoskeleton"/>
    <property type="evidence" value="ECO:0007669"/>
    <property type="project" value="UniProtKB-SubCell"/>
</dbReference>
<dbReference type="InterPro" id="IPR028288">
    <property type="entry name" value="SCAR/WAVE_fam"/>
</dbReference>
<feature type="compositionally biased region" description="Low complexity" evidence="3">
    <location>
        <begin position="601"/>
        <end position="616"/>
    </location>
</feature>
<dbReference type="EMBL" id="JBCGBO010000002">
    <property type="protein sequence ID" value="KAK9223933.1"/>
    <property type="molecule type" value="Genomic_DNA"/>
</dbReference>